<dbReference type="EMBL" id="WIXP02000014">
    <property type="protein sequence ID" value="KAF6199605.1"/>
    <property type="molecule type" value="Genomic_DNA"/>
</dbReference>
<name>A0A8S9WWB0_APOLU</name>
<gene>
    <name evidence="1" type="ORF">GE061_005903</name>
</gene>
<dbReference type="Proteomes" id="UP000466442">
    <property type="component" value="Unassembled WGS sequence"/>
</dbReference>
<evidence type="ECO:0000313" key="2">
    <source>
        <dbReference type="Proteomes" id="UP000466442"/>
    </source>
</evidence>
<proteinExistence type="predicted"/>
<reference evidence="1" key="1">
    <citation type="journal article" date="2021" name="Mol. Ecol. Resour.">
        <title>Apolygus lucorum genome provides insights into omnivorousness and mesophyll feeding.</title>
        <authorList>
            <person name="Liu Y."/>
            <person name="Liu H."/>
            <person name="Wang H."/>
            <person name="Huang T."/>
            <person name="Liu B."/>
            <person name="Yang B."/>
            <person name="Yin L."/>
            <person name="Li B."/>
            <person name="Zhang Y."/>
            <person name="Zhang S."/>
            <person name="Jiang F."/>
            <person name="Zhang X."/>
            <person name="Ren Y."/>
            <person name="Wang B."/>
            <person name="Wang S."/>
            <person name="Lu Y."/>
            <person name="Wu K."/>
            <person name="Fan W."/>
            <person name="Wang G."/>
        </authorList>
    </citation>
    <scope>NUCLEOTIDE SEQUENCE</scope>
    <source>
        <strain evidence="1">12Hb</strain>
    </source>
</reference>
<comment type="caution">
    <text evidence="1">The sequence shown here is derived from an EMBL/GenBank/DDBJ whole genome shotgun (WGS) entry which is preliminary data.</text>
</comment>
<sequence length="165" mass="17022">MRSRWAIKTPSDESTGISSQLDKRVYTTTMNSIIFVLGAVVAFSSAAHVKRDVVVAPFASQYVASAPLVSSQYFGASPYVSQYVAASPYVSQYVASPVVSSAYVAAPNPVLARASRVLGEPGFVSRYVAAPVVAAPVAAAPVAAVDTIETVAAPAKIVAPTTIVA</sequence>
<evidence type="ECO:0008006" key="3">
    <source>
        <dbReference type="Google" id="ProtNLM"/>
    </source>
</evidence>
<accession>A0A8S9WWB0</accession>
<keyword evidence="2" id="KW-1185">Reference proteome</keyword>
<dbReference type="AlphaFoldDB" id="A0A8S9WWB0"/>
<evidence type="ECO:0000313" key="1">
    <source>
        <dbReference type="EMBL" id="KAF6199605.1"/>
    </source>
</evidence>
<organism evidence="1 2">
    <name type="scientific">Apolygus lucorum</name>
    <name type="common">Small green plant bug</name>
    <name type="synonym">Lygocoris lucorum</name>
    <dbReference type="NCBI Taxonomy" id="248454"/>
    <lineage>
        <taxon>Eukaryota</taxon>
        <taxon>Metazoa</taxon>
        <taxon>Ecdysozoa</taxon>
        <taxon>Arthropoda</taxon>
        <taxon>Hexapoda</taxon>
        <taxon>Insecta</taxon>
        <taxon>Pterygota</taxon>
        <taxon>Neoptera</taxon>
        <taxon>Paraneoptera</taxon>
        <taxon>Hemiptera</taxon>
        <taxon>Heteroptera</taxon>
        <taxon>Panheteroptera</taxon>
        <taxon>Cimicomorpha</taxon>
        <taxon>Miridae</taxon>
        <taxon>Mirini</taxon>
        <taxon>Apolygus</taxon>
    </lineage>
</organism>
<protein>
    <recommendedName>
        <fullName evidence="3">Cuticle protein</fullName>
    </recommendedName>
</protein>